<evidence type="ECO:0000256" key="2">
    <source>
        <dbReference type="ARBA" id="ARBA00023125"/>
    </source>
</evidence>
<keyword evidence="1" id="KW-0805">Transcription regulation</keyword>
<dbReference type="InterPro" id="IPR018060">
    <property type="entry name" value="HTH_AraC"/>
</dbReference>
<proteinExistence type="predicted"/>
<gene>
    <name evidence="5" type="ORF">CVT23_13755</name>
</gene>
<dbReference type="SUPFAM" id="SSF46689">
    <property type="entry name" value="Homeodomain-like"/>
    <property type="match status" value="1"/>
</dbReference>
<dbReference type="Pfam" id="PF12833">
    <property type="entry name" value="HTH_18"/>
    <property type="match status" value="1"/>
</dbReference>
<dbReference type="InterPro" id="IPR009057">
    <property type="entry name" value="Homeodomain-like_sf"/>
</dbReference>
<dbReference type="Proteomes" id="UP000229498">
    <property type="component" value="Unassembled WGS sequence"/>
</dbReference>
<dbReference type="GO" id="GO:0043565">
    <property type="term" value="F:sequence-specific DNA binding"/>
    <property type="evidence" value="ECO:0007669"/>
    <property type="project" value="InterPro"/>
</dbReference>
<keyword evidence="2" id="KW-0238">DNA-binding</keyword>
<organism evidence="5 6">
    <name type="scientific">Minwuia thermotolerans</name>
    <dbReference type="NCBI Taxonomy" id="2056226"/>
    <lineage>
        <taxon>Bacteria</taxon>
        <taxon>Pseudomonadati</taxon>
        <taxon>Pseudomonadota</taxon>
        <taxon>Alphaproteobacteria</taxon>
        <taxon>Minwuiales</taxon>
        <taxon>Minwuiaceae</taxon>
        <taxon>Minwuia</taxon>
    </lineage>
</organism>
<dbReference type="PROSITE" id="PS01124">
    <property type="entry name" value="HTH_ARAC_FAMILY_2"/>
    <property type="match status" value="1"/>
</dbReference>
<keyword evidence="3" id="KW-0804">Transcription</keyword>
<dbReference type="RefSeq" id="WP_109794128.1">
    <property type="nucleotide sequence ID" value="NZ_PHIG01000037.1"/>
</dbReference>
<evidence type="ECO:0000256" key="3">
    <source>
        <dbReference type="ARBA" id="ARBA00023163"/>
    </source>
</evidence>
<keyword evidence="6" id="KW-1185">Reference proteome</keyword>
<dbReference type="InterPro" id="IPR046532">
    <property type="entry name" value="DUF6597"/>
</dbReference>
<dbReference type="SMART" id="SM00342">
    <property type="entry name" value="HTH_ARAC"/>
    <property type="match status" value="1"/>
</dbReference>
<comment type="caution">
    <text evidence="5">The sequence shown here is derived from an EMBL/GenBank/DDBJ whole genome shotgun (WGS) entry which is preliminary data.</text>
</comment>
<dbReference type="OrthoDB" id="2559672at2"/>
<dbReference type="Gene3D" id="1.10.10.60">
    <property type="entry name" value="Homeodomain-like"/>
    <property type="match status" value="1"/>
</dbReference>
<accession>A0A2M9FZX9</accession>
<dbReference type="EMBL" id="PHIG01000037">
    <property type="protein sequence ID" value="PJK28984.1"/>
    <property type="molecule type" value="Genomic_DNA"/>
</dbReference>
<evidence type="ECO:0000313" key="5">
    <source>
        <dbReference type="EMBL" id="PJK28984.1"/>
    </source>
</evidence>
<dbReference type="PANTHER" id="PTHR46796:SF15">
    <property type="entry name" value="BLL1074 PROTEIN"/>
    <property type="match status" value="1"/>
</dbReference>
<name>A0A2M9FZX9_9PROT</name>
<evidence type="ECO:0000256" key="1">
    <source>
        <dbReference type="ARBA" id="ARBA00023015"/>
    </source>
</evidence>
<dbReference type="PANTHER" id="PTHR46796">
    <property type="entry name" value="HTH-TYPE TRANSCRIPTIONAL ACTIVATOR RHAS-RELATED"/>
    <property type="match status" value="1"/>
</dbReference>
<dbReference type="InterPro" id="IPR050204">
    <property type="entry name" value="AraC_XylS_family_regulators"/>
</dbReference>
<evidence type="ECO:0000259" key="4">
    <source>
        <dbReference type="PROSITE" id="PS01124"/>
    </source>
</evidence>
<dbReference type="GO" id="GO:0003700">
    <property type="term" value="F:DNA-binding transcription factor activity"/>
    <property type="evidence" value="ECO:0007669"/>
    <property type="project" value="InterPro"/>
</dbReference>
<dbReference type="AlphaFoldDB" id="A0A2M9FZX9"/>
<evidence type="ECO:0000313" key="6">
    <source>
        <dbReference type="Proteomes" id="UP000229498"/>
    </source>
</evidence>
<dbReference type="Pfam" id="PF20240">
    <property type="entry name" value="DUF6597"/>
    <property type="match status" value="1"/>
</dbReference>
<reference evidence="5 6" key="1">
    <citation type="submission" date="2017-11" db="EMBL/GenBank/DDBJ databases">
        <title>Draft genome sequence of Rhizobiales bacterium SY3-13.</title>
        <authorList>
            <person name="Sun C."/>
        </authorList>
    </citation>
    <scope>NUCLEOTIDE SEQUENCE [LARGE SCALE GENOMIC DNA]</scope>
    <source>
        <strain evidence="5 6">SY3-13</strain>
    </source>
</reference>
<feature type="domain" description="HTH araC/xylS-type" evidence="4">
    <location>
        <begin position="194"/>
        <end position="278"/>
    </location>
</feature>
<sequence>MKIAAGPVIGPIEDFGVPGAFEALEMRPGAVITHLALRYQGYSETVSSLSVDRMPAALFFPVIVNFGSRFVIHPADEDAAARAHDSFAAGLIDRFTTVRFQERAACMQADFSPFGARAFFGRPLHELTGQVAALEDVIGPSARELEDRLRAARDWPARFRLLDGFVRDRLARAEAPRGEVVHAWRLICESAGGVRIGDVAREVGWSRRHLIQTFHEAVGHRPKTVAGILRFQHALRLAHRNGFDWAATAYDAGYADQAHLVRSFGRFAGLSPTAYVRSNSFNMRQPEVGMLDGTQSNGGPS</sequence>
<protein>
    <submittedName>
        <fullName evidence="5">AraC family transcriptional regulator</fullName>
    </submittedName>
</protein>